<dbReference type="InterPro" id="IPR004401">
    <property type="entry name" value="YbaB/EbfC"/>
</dbReference>
<name>A0A5N8V657_9ACTN</name>
<accession>A0A5N8V657</accession>
<reference evidence="2 3" key="1">
    <citation type="submission" date="2019-07" db="EMBL/GenBank/DDBJ databases">
        <title>New species of Amycolatopsis and Streptomyces.</title>
        <authorList>
            <person name="Duangmal K."/>
            <person name="Teo W.F.A."/>
            <person name="Lipun K."/>
        </authorList>
    </citation>
    <scope>NUCLEOTIDE SEQUENCE [LARGE SCALE GENOMIC DNA]</scope>
    <source>
        <strain evidence="2 3">NBRC 109810</strain>
    </source>
</reference>
<dbReference type="AlphaFoldDB" id="A0A5N8V657"/>
<proteinExistence type="predicted"/>
<dbReference type="OrthoDB" id="9809370at2"/>
<dbReference type="EMBL" id="VJZD01000013">
    <property type="protein sequence ID" value="MPY30751.1"/>
    <property type="molecule type" value="Genomic_DNA"/>
</dbReference>
<dbReference type="InterPro" id="IPR036894">
    <property type="entry name" value="YbaB-like_sf"/>
</dbReference>
<evidence type="ECO:0000313" key="3">
    <source>
        <dbReference type="Proteomes" id="UP000325849"/>
    </source>
</evidence>
<protein>
    <submittedName>
        <fullName evidence="2">YbaB/EbfC family nucleoid-associated protein</fullName>
    </submittedName>
</protein>
<evidence type="ECO:0000256" key="1">
    <source>
        <dbReference type="SAM" id="MobiDB-lite"/>
    </source>
</evidence>
<organism evidence="2 3">
    <name type="scientific">Streptomyces adustus</name>
    <dbReference type="NCBI Taxonomy" id="1609272"/>
    <lineage>
        <taxon>Bacteria</taxon>
        <taxon>Bacillati</taxon>
        <taxon>Actinomycetota</taxon>
        <taxon>Actinomycetes</taxon>
        <taxon>Kitasatosporales</taxon>
        <taxon>Streptomycetaceae</taxon>
        <taxon>Streptomyces</taxon>
    </lineage>
</organism>
<evidence type="ECO:0000313" key="2">
    <source>
        <dbReference type="EMBL" id="MPY30751.1"/>
    </source>
</evidence>
<feature type="region of interest" description="Disordered" evidence="1">
    <location>
        <begin position="1"/>
        <end position="79"/>
    </location>
</feature>
<comment type="caution">
    <text evidence="2">The sequence shown here is derived from an EMBL/GenBank/DDBJ whole genome shotgun (WGS) entry which is preliminary data.</text>
</comment>
<keyword evidence="3" id="KW-1185">Reference proteome</keyword>
<dbReference type="Proteomes" id="UP000325849">
    <property type="component" value="Unassembled WGS sequence"/>
</dbReference>
<dbReference type="GO" id="GO:0003677">
    <property type="term" value="F:DNA binding"/>
    <property type="evidence" value="ECO:0007669"/>
    <property type="project" value="InterPro"/>
</dbReference>
<gene>
    <name evidence="2" type="ORF">FNH09_05310</name>
</gene>
<dbReference type="Pfam" id="PF02575">
    <property type="entry name" value="YbaB_DNA_bd"/>
    <property type="match status" value="1"/>
</dbReference>
<dbReference type="SUPFAM" id="SSF82607">
    <property type="entry name" value="YbaB-like"/>
    <property type="match status" value="1"/>
</dbReference>
<dbReference type="Gene3D" id="3.30.1310.10">
    <property type="entry name" value="Nucleoid-associated protein YbaB-like domain"/>
    <property type="match status" value="1"/>
</dbReference>
<feature type="compositionally biased region" description="Polar residues" evidence="1">
    <location>
        <begin position="1"/>
        <end position="26"/>
    </location>
</feature>
<sequence length="188" mass="19932">MLSTTAPPTAPSSNCGRASAPTTKSGASARRHPTGGERQPTSALPRRAAPGHSCRAVPRPRQRPLSVSQDPPDRNRHMDLDDTLGIKRFLDSTRQLQQDLVQARQEMSAVTVQGTAGGGAVKATVDGRGALEGLVISPVVADPGNVRGLADMIVSAVQNAHQTLMDRHEQRLAPVLDSLRTELRDISG</sequence>